<organism evidence="2 3">
    <name type="scientific">Bacillus wiedmannii</name>
    <dbReference type="NCBI Taxonomy" id="1890302"/>
    <lineage>
        <taxon>Bacteria</taxon>
        <taxon>Bacillati</taxon>
        <taxon>Bacillota</taxon>
        <taxon>Bacilli</taxon>
        <taxon>Bacillales</taxon>
        <taxon>Bacillaceae</taxon>
        <taxon>Bacillus</taxon>
        <taxon>Bacillus cereus group</taxon>
    </lineage>
</organism>
<gene>
    <name evidence="2" type="ORF">COM27_03895</name>
</gene>
<dbReference type="InterPro" id="IPR035985">
    <property type="entry name" value="Ubiquitin-activating_enz"/>
</dbReference>
<evidence type="ECO:0000259" key="1">
    <source>
        <dbReference type="Pfam" id="PF00899"/>
    </source>
</evidence>
<dbReference type="InterPro" id="IPR045886">
    <property type="entry name" value="ThiF/MoeB/HesA"/>
</dbReference>
<accession>A0A2B6KCR1</accession>
<proteinExistence type="predicted"/>
<dbReference type="GO" id="GO:0004792">
    <property type="term" value="F:thiosulfate-cyanide sulfurtransferase activity"/>
    <property type="evidence" value="ECO:0007669"/>
    <property type="project" value="TreeGrafter"/>
</dbReference>
<dbReference type="Pfam" id="PF00899">
    <property type="entry name" value="ThiF"/>
    <property type="match status" value="1"/>
</dbReference>
<dbReference type="AlphaFoldDB" id="A0A2B6KCR1"/>
<evidence type="ECO:0000313" key="3">
    <source>
        <dbReference type="Proteomes" id="UP000223472"/>
    </source>
</evidence>
<feature type="domain" description="THIF-type NAD/FAD binding fold" evidence="1">
    <location>
        <begin position="122"/>
        <end position="361"/>
    </location>
</feature>
<dbReference type="EMBL" id="NVIY01000007">
    <property type="protein sequence ID" value="PGD39060.1"/>
    <property type="molecule type" value="Genomic_DNA"/>
</dbReference>
<evidence type="ECO:0000313" key="2">
    <source>
        <dbReference type="EMBL" id="PGD39060.1"/>
    </source>
</evidence>
<dbReference type="GO" id="GO:0008641">
    <property type="term" value="F:ubiquitin-like modifier activating enzyme activity"/>
    <property type="evidence" value="ECO:0007669"/>
    <property type="project" value="InterPro"/>
</dbReference>
<sequence>MDFLPKYKEIHPCYEFDSGTIRLGDSFGIAVEVDDKNKSIRTLIKLMDGTKTINELYQEIIKSYPKIQLAEVIEAIEELNDLGFLINNSLEINAELSQEQQERYKANLYYYSLFCDIHTSPSAIQKKLNETQVTIIGMGGFGNHVLVNLAGMGIHNIRFIDFDTVELSNLNRQFLFHENCIGKLKIHEAQNFIQHFNSNIKTEAINKEIKSQEDVEKIISNSDIVILAADQPQMKIQRWVNTVCLEKNIPFISGGVDLTYGMFYTIIPNETGCLDCLHLHRMELAKDYLLFIQSILENEKKSPTATVFSNPQIITAMMCTELMKLVTKIGDLESKGRLINIDFHTFEKSIPFEWTKNDNCLTCNHKAQTNPMFNALQNTFDNHQKIRLK</sequence>
<dbReference type="GO" id="GO:0016779">
    <property type="term" value="F:nucleotidyltransferase activity"/>
    <property type="evidence" value="ECO:0007669"/>
    <property type="project" value="TreeGrafter"/>
</dbReference>
<dbReference type="InterPro" id="IPR000594">
    <property type="entry name" value="ThiF_NAD_FAD-bd"/>
</dbReference>
<name>A0A2B6KCR1_9BACI</name>
<dbReference type="Proteomes" id="UP000223472">
    <property type="component" value="Unassembled WGS sequence"/>
</dbReference>
<dbReference type="GO" id="GO:0005737">
    <property type="term" value="C:cytoplasm"/>
    <property type="evidence" value="ECO:0007669"/>
    <property type="project" value="TreeGrafter"/>
</dbReference>
<dbReference type="RefSeq" id="WP_098655118.1">
    <property type="nucleotide sequence ID" value="NZ_JARPPR010000002.1"/>
</dbReference>
<dbReference type="SUPFAM" id="SSF69572">
    <property type="entry name" value="Activating enzymes of the ubiquitin-like proteins"/>
    <property type="match status" value="1"/>
</dbReference>
<dbReference type="PANTHER" id="PTHR10953:SF102">
    <property type="entry name" value="ADENYLYLTRANSFERASE AND SULFURTRANSFERASE MOCS3"/>
    <property type="match status" value="1"/>
</dbReference>
<dbReference type="PANTHER" id="PTHR10953">
    <property type="entry name" value="UBIQUITIN-ACTIVATING ENZYME E1"/>
    <property type="match status" value="1"/>
</dbReference>
<dbReference type="Gene3D" id="3.40.50.720">
    <property type="entry name" value="NAD(P)-binding Rossmann-like Domain"/>
    <property type="match status" value="1"/>
</dbReference>
<protein>
    <submittedName>
        <fullName evidence="2">Thiamine biosynthesis protein</fullName>
    </submittedName>
</protein>
<comment type="caution">
    <text evidence="2">The sequence shown here is derived from an EMBL/GenBank/DDBJ whole genome shotgun (WGS) entry which is preliminary data.</text>
</comment>
<reference evidence="2 3" key="1">
    <citation type="submission" date="2017-09" db="EMBL/GenBank/DDBJ databases">
        <title>Large-scale bioinformatics analysis of Bacillus genomes uncovers conserved roles of natural products in bacterial physiology.</title>
        <authorList>
            <consortium name="Agbiome Team Llc"/>
            <person name="Bleich R.M."/>
            <person name="Grubbs K.J."/>
            <person name="Santa Maria K.C."/>
            <person name="Allen S.E."/>
            <person name="Farag S."/>
            <person name="Shank E.A."/>
            <person name="Bowers A."/>
        </authorList>
    </citation>
    <scope>NUCLEOTIDE SEQUENCE [LARGE SCALE GENOMIC DNA]</scope>
    <source>
        <strain evidence="2 3">AFS065610</strain>
    </source>
</reference>